<dbReference type="AlphaFoldDB" id="A0AAE1AMD3"/>
<accession>A0AAE1AMD3</accession>
<gene>
    <name evidence="1" type="ORF">RRG08_066291</name>
</gene>
<dbReference type="EMBL" id="JAWDGP010001536">
    <property type="protein sequence ID" value="KAK3790580.1"/>
    <property type="molecule type" value="Genomic_DNA"/>
</dbReference>
<comment type="caution">
    <text evidence="1">The sequence shown here is derived from an EMBL/GenBank/DDBJ whole genome shotgun (WGS) entry which is preliminary data.</text>
</comment>
<organism evidence="1 2">
    <name type="scientific">Elysia crispata</name>
    <name type="common">lettuce slug</name>
    <dbReference type="NCBI Taxonomy" id="231223"/>
    <lineage>
        <taxon>Eukaryota</taxon>
        <taxon>Metazoa</taxon>
        <taxon>Spiralia</taxon>
        <taxon>Lophotrochozoa</taxon>
        <taxon>Mollusca</taxon>
        <taxon>Gastropoda</taxon>
        <taxon>Heterobranchia</taxon>
        <taxon>Euthyneura</taxon>
        <taxon>Panpulmonata</taxon>
        <taxon>Sacoglossa</taxon>
        <taxon>Placobranchoidea</taxon>
        <taxon>Plakobranchidae</taxon>
        <taxon>Elysia</taxon>
    </lineage>
</organism>
<keyword evidence="2" id="KW-1185">Reference proteome</keyword>
<evidence type="ECO:0000313" key="2">
    <source>
        <dbReference type="Proteomes" id="UP001283361"/>
    </source>
</evidence>
<name>A0AAE1AMD3_9GAST</name>
<protein>
    <submittedName>
        <fullName evidence="1">Uncharacterized protein</fullName>
    </submittedName>
</protein>
<evidence type="ECO:0000313" key="1">
    <source>
        <dbReference type="EMBL" id="KAK3790580.1"/>
    </source>
</evidence>
<sequence length="78" mass="8626">MKKRGTQRSPAVTTAKAETISTAWMARAEFSRGAFVTCYSSEKCLLVSVHFQPRSAANDLEMHVFVISPRSTEEMSGL</sequence>
<reference evidence="1" key="1">
    <citation type="journal article" date="2023" name="G3 (Bethesda)">
        <title>A reference genome for the long-term kleptoplast-retaining sea slug Elysia crispata morphotype clarki.</title>
        <authorList>
            <person name="Eastman K.E."/>
            <person name="Pendleton A.L."/>
            <person name="Shaikh M.A."/>
            <person name="Suttiyut T."/>
            <person name="Ogas R."/>
            <person name="Tomko P."/>
            <person name="Gavelis G."/>
            <person name="Widhalm J.R."/>
            <person name="Wisecaver J.H."/>
        </authorList>
    </citation>
    <scope>NUCLEOTIDE SEQUENCE</scope>
    <source>
        <strain evidence="1">ECLA1</strain>
    </source>
</reference>
<proteinExistence type="predicted"/>
<dbReference type="Proteomes" id="UP001283361">
    <property type="component" value="Unassembled WGS sequence"/>
</dbReference>